<accession>A0A1W7D0P7</accession>
<reference evidence="1 2" key="1">
    <citation type="submission" date="2017-05" db="EMBL/GenBank/DDBJ databases">
        <title>Complete genome sequence of Streptomyces sp. SCSIO 03032 revealed the diverse biosynthetic pathways for its bioactive secondary metabolites.</title>
        <authorList>
            <person name="Ma L."/>
            <person name="Zhu Y."/>
            <person name="Zhang W."/>
            <person name="Zhang G."/>
            <person name="Tian X."/>
            <person name="Zhang S."/>
            <person name="Zhang C."/>
        </authorList>
    </citation>
    <scope>NUCLEOTIDE SEQUENCE [LARGE SCALE GENOMIC DNA]</scope>
    <source>
        <strain evidence="1 2">SCSIO 03032</strain>
    </source>
</reference>
<dbReference type="Proteomes" id="UP000194218">
    <property type="component" value="Chromosome"/>
</dbReference>
<keyword evidence="2" id="KW-1185">Reference proteome</keyword>
<evidence type="ECO:0000313" key="1">
    <source>
        <dbReference type="EMBL" id="ARQ70643.1"/>
    </source>
</evidence>
<organism evidence="1 2">
    <name type="scientific">Streptomyces marincola</name>
    <dbReference type="NCBI Taxonomy" id="2878388"/>
    <lineage>
        <taxon>Bacteria</taxon>
        <taxon>Bacillati</taxon>
        <taxon>Actinomycetota</taxon>
        <taxon>Actinomycetes</taxon>
        <taxon>Kitasatosporales</taxon>
        <taxon>Streptomycetaceae</taxon>
        <taxon>Streptomyces</taxon>
    </lineage>
</organism>
<evidence type="ECO:0000313" key="2">
    <source>
        <dbReference type="Proteomes" id="UP000194218"/>
    </source>
</evidence>
<proteinExistence type="predicted"/>
<sequence length="374" mass="41427">MDPHGFLARRFPLVSRTRPACLPLARRVHALVDLAGTATAGADPVLASAVYNQAALLASDLELPELARQWCHQHAAAYLHAAPLPGKIAVRALEPVVNLARLDIRAGNTDDGRHRLLTLYHAVSDATYTQFQSTRIPADLTISDTDRHEVRAWLWRVILADGTRALTSAGRWEDALHHLKQHNGIGQRMLDGRQVAVLAALHRDPAHAADLVNQTAPGEAWEEAVTSCLTVMCRRRLHRPVEPLLSELVEAYLHHQPDPGTIVFDTRLGLTLLNLIEPPDDVAACRIAQKLHHRAINTSDGYAARECLADQRFTDLVKPADAQIVRDLVHSCALARRHLPQPEFDQLARALQLSNKVIRKNLACPHDRPRGCSR</sequence>
<gene>
    <name evidence="1" type="ORF">CAG99_18975</name>
</gene>
<dbReference type="RefSeq" id="WP_086160493.1">
    <property type="nucleotide sequence ID" value="NZ_CP021121.1"/>
</dbReference>
<dbReference type="AlphaFoldDB" id="A0A1W7D0P7"/>
<dbReference type="KEGG" id="smao:CAG99_18975"/>
<name>A0A1W7D0P7_9ACTN</name>
<dbReference type="EMBL" id="CP021121">
    <property type="protein sequence ID" value="ARQ70643.1"/>
    <property type="molecule type" value="Genomic_DNA"/>
</dbReference>
<protein>
    <submittedName>
        <fullName evidence="1">Uncharacterized protein</fullName>
    </submittedName>
</protein>
<dbReference type="OrthoDB" id="3504852at2"/>